<evidence type="ECO:0000313" key="2">
    <source>
        <dbReference type="EMBL" id="ADB57425.1"/>
    </source>
</evidence>
<protein>
    <submittedName>
        <fullName evidence="2">Transcriptional regulators, CopG/Arc/MetJ family</fullName>
    </submittedName>
</protein>
<reference evidence="2 3" key="1">
    <citation type="journal article" date="2010" name="Stand. Genomic Sci.">
        <title>Complete genome sequence of Archaeoglobus profundus type strain (AV18).</title>
        <authorList>
            <person name="von Jan M."/>
            <person name="Lapidus A."/>
            <person name="Del Rio T.G."/>
            <person name="Copeland A."/>
            <person name="Tice H."/>
            <person name="Cheng J.F."/>
            <person name="Lucas S."/>
            <person name="Chen F."/>
            <person name="Nolan M."/>
            <person name="Goodwin L."/>
            <person name="Han C."/>
            <person name="Pitluck S."/>
            <person name="Liolios K."/>
            <person name="Ivanova N."/>
            <person name="Mavromatis K."/>
            <person name="Ovchinnikova G."/>
            <person name="Chertkov O."/>
            <person name="Pati A."/>
            <person name="Chen A."/>
            <person name="Palaniappan K."/>
            <person name="Land M."/>
            <person name="Hauser L."/>
            <person name="Chang Y.J."/>
            <person name="Jeffries C.D."/>
            <person name="Saunders E."/>
            <person name="Brettin T."/>
            <person name="Detter J.C."/>
            <person name="Chain P."/>
            <person name="Eichinger K."/>
            <person name="Huber H."/>
            <person name="Spring S."/>
            <person name="Rohde M."/>
            <person name="Goker M."/>
            <person name="Wirth R."/>
            <person name="Woyke T."/>
            <person name="Bristow J."/>
            <person name="Eisen J.A."/>
            <person name="Markowitz V."/>
            <person name="Hugenholtz P."/>
            <person name="Kyrpides N.C."/>
            <person name="Klenk H.P."/>
        </authorList>
    </citation>
    <scope>NUCLEOTIDE SEQUENCE [LARGE SCALE GENOMIC DNA]</scope>
    <source>
        <strain evidence="3">DSM 5631 / JCM 9629 / NBRC 100127 / Av18</strain>
    </source>
</reference>
<dbReference type="GO" id="GO:0006355">
    <property type="term" value="P:regulation of DNA-templated transcription"/>
    <property type="evidence" value="ECO:0007669"/>
    <property type="project" value="InterPro"/>
</dbReference>
<accession>D2RGK0</accession>
<dbReference type="EMBL" id="CP001857">
    <property type="protein sequence ID" value="ADB57425.1"/>
    <property type="molecule type" value="Genomic_DNA"/>
</dbReference>
<dbReference type="CDD" id="cd22231">
    <property type="entry name" value="RHH_NikR_HicB-like"/>
    <property type="match status" value="1"/>
</dbReference>
<dbReference type="OrthoDB" id="49780at2157"/>
<dbReference type="AlphaFoldDB" id="D2RGK0"/>
<dbReference type="Gene3D" id="1.10.1220.10">
    <property type="entry name" value="Met repressor-like"/>
    <property type="match status" value="1"/>
</dbReference>
<gene>
    <name evidence="2" type="ordered locus">Arcpr_0355</name>
</gene>
<dbReference type="HOGENOM" id="CLU_197235_2_0_2"/>
<name>D2RGK0_ARCPA</name>
<dbReference type="InterPro" id="IPR002145">
    <property type="entry name" value="CopG"/>
</dbReference>
<sequence>MKKISVRLTDQHYEMLETLVAIGEYASVSEAIRDAIRKLIAEKAELVEKHAKMKPFV</sequence>
<dbReference type="Pfam" id="PF01402">
    <property type="entry name" value="RHH_1"/>
    <property type="match status" value="1"/>
</dbReference>
<dbReference type="eggNOG" id="arCOG01009">
    <property type="taxonomic scope" value="Archaea"/>
</dbReference>
<evidence type="ECO:0000313" key="3">
    <source>
        <dbReference type="Proteomes" id="UP000001901"/>
    </source>
</evidence>
<dbReference type="GeneID" id="8739010"/>
<dbReference type="Proteomes" id="UP000001901">
    <property type="component" value="Chromosome"/>
</dbReference>
<dbReference type="SUPFAM" id="SSF47598">
    <property type="entry name" value="Ribbon-helix-helix"/>
    <property type="match status" value="1"/>
</dbReference>
<evidence type="ECO:0000259" key="1">
    <source>
        <dbReference type="Pfam" id="PF01402"/>
    </source>
</evidence>
<dbReference type="KEGG" id="apo:Arcpr_0355"/>
<feature type="domain" description="Ribbon-helix-helix protein CopG" evidence="1">
    <location>
        <begin position="2"/>
        <end position="42"/>
    </location>
</feature>
<dbReference type="RefSeq" id="WP_012939761.1">
    <property type="nucleotide sequence ID" value="NC_013741.1"/>
</dbReference>
<dbReference type="InterPro" id="IPR010985">
    <property type="entry name" value="Ribbon_hlx_hlx"/>
</dbReference>
<dbReference type="InterPro" id="IPR013321">
    <property type="entry name" value="Arc_rbn_hlx_hlx"/>
</dbReference>
<dbReference type="STRING" id="572546.Arcpr_0355"/>
<keyword evidence="3" id="KW-1185">Reference proteome</keyword>
<dbReference type="PaxDb" id="572546-Arcpr_0355"/>
<organism evidence="2 3">
    <name type="scientific">Archaeoglobus profundus (strain DSM 5631 / JCM 9629 / NBRC 100127 / Av18)</name>
    <dbReference type="NCBI Taxonomy" id="572546"/>
    <lineage>
        <taxon>Archaea</taxon>
        <taxon>Methanobacteriati</taxon>
        <taxon>Methanobacteriota</taxon>
        <taxon>Archaeoglobi</taxon>
        <taxon>Archaeoglobales</taxon>
        <taxon>Archaeoglobaceae</taxon>
        <taxon>Archaeoglobus</taxon>
    </lineage>
</organism>
<proteinExistence type="predicted"/>